<protein>
    <recommendedName>
        <fullName evidence="3">Protein kinase domain-containing protein</fullName>
    </recommendedName>
</protein>
<dbReference type="InterPro" id="IPR011009">
    <property type="entry name" value="Kinase-like_dom_sf"/>
</dbReference>
<name>A0A165I6N0_9BASI</name>
<dbReference type="AlphaFoldDB" id="A0A165I6N0"/>
<proteinExistence type="predicted"/>
<sequence>MTAPSNDASQSYLDLLYQRPNGGEDDAQMPPLRPGWGLSPDRYPTTGVVMHSAEMVPWLSKQLADLLKDCPAPGVADLTQEKLREWKDVARRVSYAENGVEKLQGVIEVVTKDILEQRPNLPTEVAPSTVDITQGKTRSAPQVLSGGPNWHHRLLHGEGYDWGIRMEDQEGKTSIVTRIFAMSQERAQYYLPQLARLSREHTWFDMDATRSRHDIVHLVQLISCLNGFKGYGPAPYPKSPWEDKIPVPRPALVSVPALTIPHEEWLSTSLDILMKSPTVKWSISIPRIRLIMGQILLAFLPRSSSSAQEHYTLCRTEDGKDGVFPFEKIDDAVACQSSSRPILSAFSVIGQGTCGWVYLAEYGHHRFAAKVSPTSQGQEHCLVQEYETYMHMRRFGLEGKVVPRCFGLYKGDQMTVLLTSYSGYALKNFDDLCIEDRLSIFRAAKALEDAGINQGSFSPRNVVCDDNNIYRIIDFHRGTYVPGRKADFKQMRLRGYFHLEEEDV</sequence>
<organism evidence="1 2">
    <name type="scientific">Calocera cornea HHB12733</name>
    <dbReference type="NCBI Taxonomy" id="1353952"/>
    <lineage>
        <taxon>Eukaryota</taxon>
        <taxon>Fungi</taxon>
        <taxon>Dikarya</taxon>
        <taxon>Basidiomycota</taxon>
        <taxon>Agaricomycotina</taxon>
        <taxon>Dacrymycetes</taxon>
        <taxon>Dacrymycetales</taxon>
        <taxon>Dacrymycetaceae</taxon>
        <taxon>Calocera</taxon>
    </lineage>
</organism>
<evidence type="ECO:0008006" key="3">
    <source>
        <dbReference type="Google" id="ProtNLM"/>
    </source>
</evidence>
<evidence type="ECO:0000313" key="2">
    <source>
        <dbReference type="Proteomes" id="UP000076842"/>
    </source>
</evidence>
<keyword evidence="2" id="KW-1185">Reference proteome</keyword>
<accession>A0A165I6N0</accession>
<dbReference type="SUPFAM" id="SSF56112">
    <property type="entry name" value="Protein kinase-like (PK-like)"/>
    <property type="match status" value="1"/>
</dbReference>
<evidence type="ECO:0000313" key="1">
    <source>
        <dbReference type="EMBL" id="KZT60196.1"/>
    </source>
</evidence>
<dbReference type="InParanoid" id="A0A165I6N0"/>
<dbReference type="OrthoDB" id="2521594at2759"/>
<dbReference type="EMBL" id="KV423933">
    <property type="protein sequence ID" value="KZT60196.1"/>
    <property type="molecule type" value="Genomic_DNA"/>
</dbReference>
<gene>
    <name evidence="1" type="ORF">CALCODRAFT_507029</name>
</gene>
<dbReference type="Proteomes" id="UP000076842">
    <property type="component" value="Unassembled WGS sequence"/>
</dbReference>
<dbReference type="STRING" id="1353952.A0A165I6N0"/>
<reference evidence="1 2" key="1">
    <citation type="journal article" date="2016" name="Mol. Biol. Evol.">
        <title>Comparative Genomics of Early-Diverging Mushroom-Forming Fungi Provides Insights into the Origins of Lignocellulose Decay Capabilities.</title>
        <authorList>
            <person name="Nagy L.G."/>
            <person name="Riley R."/>
            <person name="Tritt A."/>
            <person name="Adam C."/>
            <person name="Daum C."/>
            <person name="Floudas D."/>
            <person name="Sun H."/>
            <person name="Yadav J.S."/>
            <person name="Pangilinan J."/>
            <person name="Larsson K.H."/>
            <person name="Matsuura K."/>
            <person name="Barry K."/>
            <person name="Labutti K."/>
            <person name="Kuo R."/>
            <person name="Ohm R.A."/>
            <person name="Bhattacharya S.S."/>
            <person name="Shirouzu T."/>
            <person name="Yoshinaga Y."/>
            <person name="Martin F.M."/>
            <person name="Grigoriev I.V."/>
            <person name="Hibbett D.S."/>
        </authorList>
    </citation>
    <scope>NUCLEOTIDE SEQUENCE [LARGE SCALE GENOMIC DNA]</scope>
    <source>
        <strain evidence="1 2">HHB12733</strain>
    </source>
</reference>